<dbReference type="InterPro" id="IPR048366">
    <property type="entry name" value="TNP-like_GBD"/>
</dbReference>
<dbReference type="Proteomes" id="UP001558613">
    <property type="component" value="Unassembled WGS sequence"/>
</dbReference>
<evidence type="ECO:0000256" key="1">
    <source>
        <dbReference type="ARBA" id="ARBA00022723"/>
    </source>
</evidence>
<evidence type="ECO:0000256" key="6">
    <source>
        <dbReference type="SAM" id="Coils"/>
    </source>
</evidence>
<evidence type="ECO:0000256" key="7">
    <source>
        <dbReference type="SAM" id="MobiDB-lite"/>
    </source>
</evidence>
<dbReference type="InterPro" id="IPR021896">
    <property type="entry name" value="THAP9-like_HTH"/>
</dbReference>
<feature type="coiled-coil region" evidence="6">
    <location>
        <begin position="147"/>
        <end position="174"/>
    </location>
</feature>
<evidence type="ECO:0000256" key="3">
    <source>
        <dbReference type="ARBA" id="ARBA00022833"/>
    </source>
</evidence>
<evidence type="ECO:0000313" key="9">
    <source>
        <dbReference type="EMBL" id="KAL1274997.1"/>
    </source>
</evidence>
<name>A0ABR3NDF6_9TELE</name>
<dbReference type="Pfam" id="PF12017">
    <property type="entry name" value="Tnp_P_element"/>
    <property type="match status" value="1"/>
</dbReference>
<dbReference type="Gene3D" id="6.20.210.20">
    <property type="entry name" value="THAP domain"/>
    <property type="match status" value="1"/>
</dbReference>
<evidence type="ECO:0000256" key="4">
    <source>
        <dbReference type="ARBA" id="ARBA00023125"/>
    </source>
</evidence>
<comment type="caution">
    <text evidence="9">The sequence shown here is derived from an EMBL/GenBank/DDBJ whole genome shotgun (WGS) entry which is preliminary data.</text>
</comment>
<dbReference type="PANTHER" id="PTHR47696">
    <property type="entry name" value="THAP DOMAIN-CONTAINING PROTEIN 2"/>
    <property type="match status" value="1"/>
</dbReference>
<dbReference type="InterPro" id="IPR026521">
    <property type="entry name" value="THAP2"/>
</dbReference>
<keyword evidence="1" id="KW-0479">Metal-binding</keyword>
<dbReference type="PROSITE" id="PS50950">
    <property type="entry name" value="ZF_THAP"/>
    <property type="match status" value="1"/>
</dbReference>
<evidence type="ECO:0000313" key="10">
    <source>
        <dbReference type="Proteomes" id="UP001558613"/>
    </source>
</evidence>
<dbReference type="SMART" id="SM00980">
    <property type="entry name" value="THAP"/>
    <property type="match status" value="1"/>
</dbReference>
<sequence length="529" mass="60442">MPDFCAAYGCSNERNEKTKQQGITFHRFPSDKQRRQSWTIALRREGFEPKDRTVLCSCHFRPEDFDKTGQTVRLRQGAIPSIFKFPDHLSKQPSSSRLSRTSNKATEESPQPWSNMPVKGFVGQNLFHESISDHQYALEPVKAKEKLAVYQENMEKLRRDLRNAKDRERRQKKTLDFYSDLPVELFKHDHAFTPAQREFALTLHLHGPKAYTYLRETMKIPLPHPHTLLKWMQTVDAKPGLNTSLLDMLQRQKNENPARYGRVCLVLDGMSIRRQVQYDSHKQTMVGFEDLGSGIDETTVAREALVFMVVGLQGHWKMPIAFYFISSLKPETQRILLLHALEALHERGIKVVCITMDGHISNINMCTMLGCQLKLNQPLKTHFVHPSSGENVFVIMDPCHLLKLARNMLQAYSSIVSPAGTIKWKYISQLNDVQEHEGLHAANKITRKHIDFEGQKMKVSVAAQTLSRSVAMALRMLMEAGHPQFEECSSTIEFLQLVIQALNPFEQSLLSVNASGIKMVFAQSTLSLT</sequence>
<keyword evidence="3" id="KW-0862">Zinc</keyword>
<dbReference type="InterPro" id="IPR038441">
    <property type="entry name" value="THAP_Znf_sf"/>
</dbReference>
<dbReference type="EMBL" id="JAYMGO010000005">
    <property type="protein sequence ID" value="KAL1274997.1"/>
    <property type="molecule type" value="Genomic_DNA"/>
</dbReference>
<dbReference type="Pfam" id="PF05485">
    <property type="entry name" value="THAP"/>
    <property type="match status" value="1"/>
</dbReference>
<evidence type="ECO:0000256" key="2">
    <source>
        <dbReference type="ARBA" id="ARBA00022771"/>
    </source>
</evidence>
<organism evidence="9 10">
    <name type="scientific">Cirrhinus molitorella</name>
    <name type="common">mud carp</name>
    <dbReference type="NCBI Taxonomy" id="172907"/>
    <lineage>
        <taxon>Eukaryota</taxon>
        <taxon>Metazoa</taxon>
        <taxon>Chordata</taxon>
        <taxon>Craniata</taxon>
        <taxon>Vertebrata</taxon>
        <taxon>Euteleostomi</taxon>
        <taxon>Actinopterygii</taxon>
        <taxon>Neopterygii</taxon>
        <taxon>Teleostei</taxon>
        <taxon>Ostariophysi</taxon>
        <taxon>Cypriniformes</taxon>
        <taxon>Cyprinidae</taxon>
        <taxon>Labeoninae</taxon>
        <taxon>Labeonini</taxon>
        <taxon>Cirrhinus</taxon>
    </lineage>
</organism>
<evidence type="ECO:0000256" key="5">
    <source>
        <dbReference type="PROSITE-ProRule" id="PRU00309"/>
    </source>
</evidence>
<gene>
    <name evidence="9" type="ORF">QQF64_027811</name>
</gene>
<protein>
    <recommendedName>
        <fullName evidence="8">THAP-type domain-containing protein</fullName>
    </recommendedName>
</protein>
<proteinExistence type="predicted"/>
<dbReference type="Pfam" id="PF21788">
    <property type="entry name" value="TNP-like_GBD"/>
    <property type="match status" value="1"/>
</dbReference>
<dbReference type="SUPFAM" id="SSF57716">
    <property type="entry name" value="Glucocorticoid receptor-like (DNA-binding domain)"/>
    <property type="match status" value="1"/>
</dbReference>
<reference evidence="9 10" key="1">
    <citation type="submission" date="2023-09" db="EMBL/GenBank/DDBJ databases">
        <authorList>
            <person name="Wang M."/>
        </authorList>
    </citation>
    <scope>NUCLEOTIDE SEQUENCE [LARGE SCALE GENOMIC DNA]</scope>
    <source>
        <strain evidence="9">GT-2023</strain>
        <tissue evidence="9">Liver</tissue>
    </source>
</reference>
<keyword evidence="2 5" id="KW-0863">Zinc-finger</keyword>
<feature type="region of interest" description="Disordered" evidence="7">
    <location>
        <begin position="85"/>
        <end position="117"/>
    </location>
</feature>
<feature type="compositionally biased region" description="Polar residues" evidence="7">
    <location>
        <begin position="91"/>
        <end position="114"/>
    </location>
</feature>
<keyword evidence="6" id="KW-0175">Coiled coil</keyword>
<feature type="domain" description="THAP-type" evidence="8">
    <location>
        <begin position="1"/>
        <end position="83"/>
    </location>
</feature>
<dbReference type="InterPro" id="IPR048365">
    <property type="entry name" value="TNP-like_RNaseH_N"/>
</dbReference>
<dbReference type="SMART" id="SM00692">
    <property type="entry name" value="DM3"/>
    <property type="match status" value="1"/>
</dbReference>
<dbReference type="PANTHER" id="PTHR47696:SF2">
    <property type="entry name" value="PROVISIONAL ORTHOLOG OF THAP DOMAIN CONTAINING 1"/>
    <property type="match status" value="1"/>
</dbReference>
<dbReference type="Pfam" id="PF21787">
    <property type="entry name" value="TNP-like_RNaseH_N"/>
    <property type="match status" value="1"/>
</dbReference>
<dbReference type="InterPro" id="IPR006612">
    <property type="entry name" value="THAP_Znf"/>
</dbReference>
<keyword evidence="4 5" id="KW-0238">DNA-binding</keyword>
<accession>A0ABR3NDF6</accession>
<keyword evidence="10" id="KW-1185">Reference proteome</keyword>
<evidence type="ECO:0000259" key="8">
    <source>
        <dbReference type="PROSITE" id="PS50950"/>
    </source>
</evidence>